<dbReference type="EMBL" id="JANJOU010000041">
    <property type="protein sequence ID" value="MCR0985782.1"/>
    <property type="molecule type" value="Genomic_DNA"/>
</dbReference>
<organism evidence="3 4">
    <name type="scientific">Roseomonas populi</name>
    <dbReference type="NCBI Taxonomy" id="3121582"/>
    <lineage>
        <taxon>Bacteria</taxon>
        <taxon>Pseudomonadati</taxon>
        <taxon>Pseudomonadota</taxon>
        <taxon>Alphaproteobacteria</taxon>
        <taxon>Acetobacterales</taxon>
        <taxon>Roseomonadaceae</taxon>
        <taxon>Roseomonas</taxon>
    </lineage>
</organism>
<dbReference type="InterPro" id="IPR024185">
    <property type="entry name" value="FTHF_cligase-like_sf"/>
</dbReference>
<evidence type="ECO:0000313" key="3">
    <source>
        <dbReference type="EMBL" id="MCR0985782.1"/>
    </source>
</evidence>
<dbReference type="InterPro" id="IPR037171">
    <property type="entry name" value="NagB/RpiA_transferase-like"/>
</dbReference>
<protein>
    <submittedName>
        <fullName evidence="3">Lactate utilization protein</fullName>
    </submittedName>
</protein>
<dbReference type="PANTHER" id="PTHR43682:SF1">
    <property type="entry name" value="LACTATE UTILIZATION PROTEIN C"/>
    <property type="match status" value="1"/>
</dbReference>
<comment type="caution">
    <text evidence="3">The sequence shown here is derived from an EMBL/GenBank/DDBJ whole genome shotgun (WGS) entry which is preliminary data.</text>
</comment>
<feature type="domain" description="LUD" evidence="2">
    <location>
        <begin position="124"/>
        <end position="237"/>
    </location>
</feature>
<evidence type="ECO:0000259" key="2">
    <source>
        <dbReference type="Pfam" id="PF02589"/>
    </source>
</evidence>
<feature type="region of interest" description="Disordered" evidence="1">
    <location>
        <begin position="246"/>
        <end position="273"/>
    </location>
</feature>
<dbReference type="SUPFAM" id="SSF100950">
    <property type="entry name" value="NagB/RpiA/CoA transferase-like"/>
    <property type="match status" value="1"/>
</dbReference>
<gene>
    <name evidence="3" type="ORF">NRP21_27385</name>
</gene>
<name>A0ABT1XCD4_9PROT</name>
<accession>A0ABT1XCD4</accession>
<dbReference type="RefSeq" id="WP_257719426.1">
    <property type="nucleotide sequence ID" value="NZ_JANJOU010000041.1"/>
</dbReference>
<evidence type="ECO:0000313" key="4">
    <source>
        <dbReference type="Proteomes" id="UP001524642"/>
    </source>
</evidence>
<evidence type="ECO:0000256" key="1">
    <source>
        <dbReference type="SAM" id="MobiDB-lite"/>
    </source>
</evidence>
<dbReference type="Pfam" id="PF02589">
    <property type="entry name" value="LUD_dom"/>
    <property type="match status" value="1"/>
</dbReference>
<sequence>MLQARMATGSDISREAILGAVRRGLRRGALPADQAAMLDGRLATHPRHLIPARARLSGPERIAMFVKNVEKEFGTVERVEDAASVPAAVVDYLAAQNLEPRFVLAPHPALAALPWADRPMLAFETRRAVPTDVVSVQHAWAGVAETGTLVFPSGPERPTTLNILPETEIAILRASDILGAYEEAWDRLRAERGGAEPSGGFMPRNVMLVTGPSRSADIEQTLELGAHGPRRLHVILIEDDPAARTLLSETADPRPAAAREPIARPGEIANPAD</sequence>
<feature type="compositionally biased region" description="Low complexity" evidence="1">
    <location>
        <begin position="253"/>
        <end position="265"/>
    </location>
</feature>
<dbReference type="PANTHER" id="PTHR43682">
    <property type="entry name" value="LACTATE UTILIZATION PROTEIN C"/>
    <property type="match status" value="1"/>
</dbReference>
<keyword evidence="4" id="KW-1185">Reference proteome</keyword>
<dbReference type="InterPro" id="IPR003741">
    <property type="entry name" value="LUD_dom"/>
</dbReference>
<reference evidence="3 4" key="1">
    <citation type="submission" date="2022-06" db="EMBL/GenBank/DDBJ databases">
        <title>Roseomonas CN29.</title>
        <authorList>
            <person name="Cheng Y."/>
            <person name="He X."/>
        </authorList>
    </citation>
    <scope>NUCLEOTIDE SEQUENCE [LARGE SCALE GENOMIC DNA]</scope>
    <source>
        <strain evidence="3 4">CN29</strain>
    </source>
</reference>
<proteinExistence type="predicted"/>
<dbReference type="Proteomes" id="UP001524642">
    <property type="component" value="Unassembled WGS sequence"/>
</dbReference>
<dbReference type="Gene3D" id="3.40.50.10420">
    <property type="entry name" value="NagB/RpiA/CoA transferase-like"/>
    <property type="match status" value="1"/>
</dbReference>